<evidence type="ECO:0000313" key="2">
    <source>
        <dbReference type="EMBL" id="WPU47785.1"/>
    </source>
</evidence>
<dbReference type="RefSeq" id="WP_146747550.1">
    <property type="nucleotide sequence ID" value="NC_014532.2"/>
</dbReference>
<evidence type="ECO:0000313" key="3">
    <source>
        <dbReference type="Proteomes" id="UP001322512"/>
    </source>
</evidence>
<accession>A0ABZ0TAM1</accession>
<feature type="compositionally biased region" description="Basic and acidic residues" evidence="1">
    <location>
        <begin position="12"/>
        <end position="40"/>
    </location>
</feature>
<organism evidence="2 3">
    <name type="scientific">Halomonas elongata (strain ATCC 33173 / DSM 2581 / NBRC 15536 / NCIMB 2198 / 1H9)</name>
    <dbReference type="NCBI Taxonomy" id="768066"/>
    <lineage>
        <taxon>Bacteria</taxon>
        <taxon>Pseudomonadati</taxon>
        <taxon>Pseudomonadota</taxon>
        <taxon>Gammaproteobacteria</taxon>
        <taxon>Oceanospirillales</taxon>
        <taxon>Halomonadaceae</taxon>
        <taxon>Halomonas</taxon>
    </lineage>
</organism>
<name>A0ABZ0TAM1_HALED</name>
<proteinExistence type="predicted"/>
<dbReference type="GeneID" id="91011935"/>
<feature type="region of interest" description="Disordered" evidence="1">
    <location>
        <begin position="1"/>
        <end position="40"/>
    </location>
</feature>
<sequence length="103" mass="10912">MHANGADAGGQEDMRNDAAEVSERNGQKAQGAKDYHEGKREPGVRCIFHEASDCSDYGKTLSLMIHRCPGIGSLHFAWRGAMQSAVPCADDGNGGSVVAHGKK</sequence>
<gene>
    <name evidence="2" type="ORF">SR933_02525</name>
</gene>
<dbReference type="Proteomes" id="UP001322512">
    <property type="component" value="Chromosome"/>
</dbReference>
<reference evidence="2 3" key="1">
    <citation type="submission" date="2023-11" db="EMBL/GenBank/DDBJ databases">
        <title>MicrobeMod: A computational toolkit for identifying prokaryotic methylation and restriction-modification with nanopore sequencing.</title>
        <authorList>
            <person name="Crits-Christoph A."/>
            <person name="Kang S.C."/>
            <person name="Lee H."/>
            <person name="Ostrov N."/>
        </authorList>
    </citation>
    <scope>NUCLEOTIDE SEQUENCE [LARGE SCALE GENOMIC DNA]</scope>
    <source>
        <strain evidence="2 3">ATCC 33173</strain>
    </source>
</reference>
<protein>
    <submittedName>
        <fullName evidence="2">Uncharacterized protein</fullName>
    </submittedName>
</protein>
<keyword evidence="3" id="KW-1185">Reference proteome</keyword>
<dbReference type="EMBL" id="CP139472">
    <property type="protein sequence ID" value="WPU47785.1"/>
    <property type="molecule type" value="Genomic_DNA"/>
</dbReference>
<evidence type="ECO:0000256" key="1">
    <source>
        <dbReference type="SAM" id="MobiDB-lite"/>
    </source>
</evidence>